<feature type="transmembrane region" description="Helical" evidence="7">
    <location>
        <begin position="163"/>
        <end position="187"/>
    </location>
</feature>
<dbReference type="OrthoDB" id="9797852at2"/>
<comment type="subcellular location">
    <subcellularLocation>
        <location evidence="1 7">Cell membrane</location>
        <topology evidence="1 7">Multi-pass membrane protein</topology>
    </subcellularLocation>
</comment>
<evidence type="ECO:0000313" key="10">
    <source>
        <dbReference type="Proteomes" id="UP000677305"/>
    </source>
</evidence>
<evidence type="ECO:0000256" key="5">
    <source>
        <dbReference type="ARBA" id="ARBA00022989"/>
    </source>
</evidence>
<feature type="transmembrane region" description="Helical" evidence="7">
    <location>
        <begin position="42"/>
        <end position="63"/>
    </location>
</feature>
<comment type="similarity">
    <text evidence="7">Belongs to the binding-protein-dependent transport system permease family.</text>
</comment>
<keyword evidence="4 7" id="KW-0812">Transmembrane</keyword>
<dbReference type="Pfam" id="PF12911">
    <property type="entry name" value="OppC_N"/>
    <property type="match status" value="1"/>
</dbReference>
<dbReference type="CDD" id="cd06261">
    <property type="entry name" value="TM_PBP2"/>
    <property type="match status" value="1"/>
</dbReference>
<reference evidence="9 10" key="1">
    <citation type="submission" date="2020-07" db="EMBL/GenBank/DDBJ databases">
        <title>Vallitalea guaymasensis genome.</title>
        <authorList>
            <person name="Postec A."/>
        </authorList>
    </citation>
    <scope>NUCLEOTIDE SEQUENCE [LARGE SCALE GENOMIC DNA]</scope>
    <source>
        <strain evidence="9 10">Ra1766G1</strain>
    </source>
</reference>
<dbReference type="InterPro" id="IPR025966">
    <property type="entry name" value="OppC_N"/>
</dbReference>
<dbReference type="PANTHER" id="PTHR43386">
    <property type="entry name" value="OLIGOPEPTIDE TRANSPORT SYSTEM PERMEASE PROTEIN APPC"/>
    <property type="match status" value="1"/>
</dbReference>
<keyword evidence="2 7" id="KW-0813">Transport</keyword>
<dbReference type="Proteomes" id="UP000677305">
    <property type="component" value="Chromosome"/>
</dbReference>
<dbReference type="Gene3D" id="1.10.3720.10">
    <property type="entry name" value="MetI-like"/>
    <property type="match status" value="1"/>
</dbReference>
<dbReference type="Pfam" id="PF00528">
    <property type="entry name" value="BPD_transp_1"/>
    <property type="match status" value="1"/>
</dbReference>
<dbReference type="SUPFAM" id="SSF161098">
    <property type="entry name" value="MetI-like"/>
    <property type="match status" value="1"/>
</dbReference>
<evidence type="ECO:0000256" key="1">
    <source>
        <dbReference type="ARBA" id="ARBA00004651"/>
    </source>
</evidence>
<keyword evidence="6 7" id="KW-0472">Membrane</keyword>
<keyword evidence="3" id="KW-1003">Cell membrane</keyword>
<evidence type="ECO:0000256" key="2">
    <source>
        <dbReference type="ARBA" id="ARBA00022448"/>
    </source>
</evidence>
<dbReference type="PROSITE" id="PS50928">
    <property type="entry name" value="ABC_TM1"/>
    <property type="match status" value="1"/>
</dbReference>
<feature type="domain" description="ABC transmembrane type-1" evidence="8">
    <location>
        <begin position="123"/>
        <end position="321"/>
    </location>
</feature>
<dbReference type="NCBIfam" id="NF045476">
    <property type="entry name" value="Opp4C"/>
    <property type="match status" value="1"/>
</dbReference>
<dbReference type="EMBL" id="CP058561">
    <property type="protein sequence ID" value="QUH27629.1"/>
    <property type="molecule type" value="Genomic_DNA"/>
</dbReference>
<evidence type="ECO:0000313" key="9">
    <source>
        <dbReference type="EMBL" id="QUH27629.1"/>
    </source>
</evidence>
<keyword evidence="5 7" id="KW-1133">Transmembrane helix</keyword>
<dbReference type="InterPro" id="IPR050366">
    <property type="entry name" value="BP-dependent_transpt_permease"/>
</dbReference>
<dbReference type="InterPro" id="IPR053523">
    <property type="entry name" value="Oligopeptide_permease_AppC"/>
</dbReference>
<protein>
    <submittedName>
        <fullName evidence="9">ABC transporter permease</fullName>
    </submittedName>
</protein>
<organism evidence="9 10">
    <name type="scientific">Vallitalea guaymasensis</name>
    <dbReference type="NCBI Taxonomy" id="1185412"/>
    <lineage>
        <taxon>Bacteria</taxon>
        <taxon>Bacillati</taxon>
        <taxon>Bacillota</taxon>
        <taxon>Clostridia</taxon>
        <taxon>Lachnospirales</taxon>
        <taxon>Vallitaleaceae</taxon>
        <taxon>Vallitalea</taxon>
    </lineage>
</organism>
<feature type="transmembrane region" description="Helical" evidence="7">
    <location>
        <begin position="193"/>
        <end position="212"/>
    </location>
</feature>
<evidence type="ECO:0000256" key="4">
    <source>
        <dbReference type="ARBA" id="ARBA00022692"/>
    </source>
</evidence>
<evidence type="ECO:0000256" key="6">
    <source>
        <dbReference type="ARBA" id="ARBA00023136"/>
    </source>
</evidence>
<sequence length="334" mass="37250">MLEKSKIDIENEQVTNNDREIVVDKIITPGQLVMKRFVRNKLAIIGMVILVSMFLISFIGPFFSPYGEYQIFFQKDGVELTEDIVNYEDKNIKVLIKAPPSSNHWLGTDRDGRDTFTRLMYGGRISLVIGFVVVAIELFFGIILGGIAGYFGGVTDNIIMRIVDIFFCIPFLPIVLILSSVLITLDVDGSKKIYYLMLVLGILGWAGVARLVRGQILSLREQEFMIATEAIGLKPRKRIFKHLIPNVMPQLIVIATLGVGGIILTESGLSFLGFGVPFPFASWGNMVSAVTDPIILKGYLYIWIPPGICILTTVMGFNFVGDGLRDAFDPKMRR</sequence>
<keyword evidence="10" id="KW-1185">Reference proteome</keyword>
<name>A0A8J8M7A7_9FIRM</name>
<accession>A0A8J8M7A7</accession>
<dbReference type="GO" id="GO:0005886">
    <property type="term" value="C:plasma membrane"/>
    <property type="evidence" value="ECO:0007669"/>
    <property type="project" value="UniProtKB-SubCell"/>
</dbReference>
<feature type="transmembrane region" description="Helical" evidence="7">
    <location>
        <begin position="299"/>
        <end position="320"/>
    </location>
</feature>
<dbReference type="InterPro" id="IPR000515">
    <property type="entry name" value="MetI-like"/>
</dbReference>
<feature type="transmembrane region" description="Helical" evidence="7">
    <location>
        <begin position="243"/>
        <end position="263"/>
    </location>
</feature>
<dbReference type="KEGG" id="vgu:HYG85_01315"/>
<dbReference type="PANTHER" id="PTHR43386:SF1">
    <property type="entry name" value="D,D-DIPEPTIDE TRANSPORT SYSTEM PERMEASE PROTEIN DDPC-RELATED"/>
    <property type="match status" value="1"/>
</dbReference>
<dbReference type="InterPro" id="IPR035906">
    <property type="entry name" value="MetI-like_sf"/>
</dbReference>
<feature type="transmembrane region" description="Helical" evidence="7">
    <location>
        <begin position="125"/>
        <end position="151"/>
    </location>
</feature>
<dbReference type="GO" id="GO:0055085">
    <property type="term" value="P:transmembrane transport"/>
    <property type="evidence" value="ECO:0007669"/>
    <property type="project" value="InterPro"/>
</dbReference>
<dbReference type="AlphaFoldDB" id="A0A8J8M7A7"/>
<dbReference type="RefSeq" id="WP_113671055.1">
    <property type="nucleotide sequence ID" value="NZ_CP058561.1"/>
</dbReference>
<gene>
    <name evidence="9" type="ORF">HYG85_01315</name>
</gene>
<proteinExistence type="inferred from homology"/>
<evidence type="ECO:0000256" key="7">
    <source>
        <dbReference type="RuleBase" id="RU363032"/>
    </source>
</evidence>
<evidence type="ECO:0000256" key="3">
    <source>
        <dbReference type="ARBA" id="ARBA00022475"/>
    </source>
</evidence>
<evidence type="ECO:0000259" key="8">
    <source>
        <dbReference type="PROSITE" id="PS50928"/>
    </source>
</evidence>